<reference evidence="3 4" key="1">
    <citation type="submission" date="2020-07" db="EMBL/GenBank/DDBJ databases">
        <title>Thermoactinomyces phylogeny.</title>
        <authorList>
            <person name="Dunlap C."/>
        </authorList>
    </citation>
    <scope>NUCLEOTIDE SEQUENCE [LARGE SCALE GENOMIC DNA]</scope>
    <source>
        <strain evidence="3 4">AMNI-1</strain>
    </source>
</reference>
<organism evidence="3 4">
    <name type="scientific">Thermoactinomyces mirandus</name>
    <dbReference type="NCBI Taxonomy" id="2756294"/>
    <lineage>
        <taxon>Bacteria</taxon>
        <taxon>Bacillati</taxon>
        <taxon>Bacillota</taxon>
        <taxon>Bacilli</taxon>
        <taxon>Bacillales</taxon>
        <taxon>Thermoactinomycetaceae</taxon>
        <taxon>Thermoactinomyces</taxon>
    </lineage>
</organism>
<dbReference type="AlphaFoldDB" id="A0A7W1XT55"/>
<evidence type="ECO:0000313" key="3">
    <source>
        <dbReference type="EMBL" id="MBA4602754.1"/>
    </source>
</evidence>
<feature type="transmembrane region" description="Helical" evidence="1">
    <location>
        <begin position="34"/>
        <end position="60"/>
    </location>
</feature>
<protein>
    <submittedName>
        <fullName evidence="3">DUF3899 domain-containing protein</fullName>
    </submittedName>
</protein>
<proteinExistence type="predicted"/>
<comment type="caution">
    <text evidence="3">The sequence shown here is derived from an EMBL/GenBank/DDBJ whole genome shotgun (WGS) entry which is preliminary data.</text>
</comment>
<dbReference type="Pfam" id="PF13038">
    <property type="entry name" value="DUF3899"/>
    <property type="match status" value="1"/>
</dbReference>
<dbReference type="InterPro" id="IPR025007">
    <property type="entry name" value="DUF3899"/>
</dbReference>
<evidence type="ECO:0000313" key="4">
    <source>
        <dbReference type="Proteomes" id="UP000538292"/>
    </source>
</evidence>
<feature type="domain" description="DUF3899" evidence="2">
    <location>
        <begin position="31"/>
        <end position="111"/>
    </location>
</feature>
<gene>
    <name evidence="3" type="ORF">H2C83_10600</name>
</gene>
<evidence type="ECO:0000259" key="2">
    <source>
        <dbReference type="Pfam" id="PF13038"/>
    </source>
</evidence>
<keyword evidence="1" id="KW-1133">Transmembrane helix</keyword>
<sequence>MSRYAYPIITLLIFSLLLTGFTSNDQLASFINHSFLTGLLFLIIGAITHVIKSGVFSMFIKSFKKINRLPGSHPDEEPDPVLKEERDHFYHLVQVTFLSTGLILSFISVASLLFM</sequence>
<dbReference type="EMBL" id="JACEOL010000034">
    <property type="protein sequence ID" value="MBA4602754.1"/>
    <property type="molecule type" value="Genomic_DNA"/>
</dbReference>
<keyword evidence="1" id="KW-0812">Transmembrane</keyword>
<dbReference type="Proteomes" id="UP000538292">
    <property type="component" value="Unassembled WGS sequence"/>
</dbReference>
<keyword evidence="1" id="KW-0472">Membrane</keyword>
<keyword evidence="4" id="KW-1185">Reference proteome</keyword>
<dbReference type="RefSeq" id="WP_181740616.1">
    <property type="nucleotide sequence ID" value="NZ_JACEOL010000034.1"/>
</dbReference>
<accession>A0A7W1XT55</accession>
<name>A0A7W1XT55_9BACL</name>
<feature type="transmembrane region" description="Helical" evidence="1">
    <location>
        <begin position="92"/>
        <end position="114"/>
    </location>
</feature>
<evidence type="ECO:0000256" key="1">
    <source>
        <dbReference type="SAM" id="Phobius"/>
    </source>
</evidence>